<dbReference type="Proteomes" id="UP001519362">
    <property type="component" value="Unassembled WGS sequence"/>
</dbReference>
<dbReference type="RefSeq" id="WP_165134185.1">
    <property type="nucleotide sequence ID" value="NZ_CP049253.1"/>
</dbReference>
<keyword evidence="6" id="KW-1185">Reference proteome</keyword>
<comment type="similarity">
    <text evidence="1">Belongs to the AfsR/DnrI/RedD regulatory family.</text>
</comment>
<dbReference type="Pfam" id="PF03704">
    <property type="entry name" value="BTAD"/>
    <property type="match status" value="1"/>
</dbReference>
<dbReference type="InterPro" id="IPR005158">
    <property type="entry name" value="BTAD"/>
</dbReference>
<dbReference type="Gene3D" id="1.25.40.10">
    <property type="entry name" value="Tetratricopeptide repeat domain"/>
    <property type="match status" value="2"/>
</dbReference>
<dbReference type="SUPFAM" id="SSF48452">
    <property type="entry name" value="TPR-like"/>
    <property type="match status" value="2"/>
</dbReference>
<dbReference type="Pfam" id="PF13424">
    <property type="entry name" value="TPR_12"/>
    <property type="match status" value="1"/>
</dbReference>
<proteinExistence type="inferred from homology"/>
<keyword evidence="2 3" id="KW-0238">DNA-binding</keyword>
<evidence type="ECO:0000313" key="5">
    <source>
        <dbReference type="EMBL" id="MBP2437362.1"/>
    </source>
</evidence>
<dbReference type="Gene3D" id="3.40.50.300">
    <property type="entry name" value="P-loop containing nucleotide triphosphate hydrolases"/>
    <property type="match status" value="1"/>
</dbReference>
<dbReference type="Gene3D" id="1.10.10.10">
    <property type="entry name" value="Winged helix-like DNA-binding domain superfamily/Winged helix DNA-binding domain"/>
    <property type="match status" value="1"/>
</dbReference>
<evidence type="ECO:0000256" key="2">
    <source>
        <dbReference type="ARBA" id="ARBA00023125"/>
    </source>
</evidence>
<sequence length="985" mass="104952">MSTGISTVGVERRVHVRVLGQPEVDDDGHRITVRGERRQAVLLALALAGGDPVTRDHLIERVWGDDAPSTVSTSLRVIISQLRRELGAQLIETTDAGYRLAALPSHIDAIEFGRLVEEGRALVGAGSFRAARTALHTALSLWNGVPAVADVPLAADVDELTRMRSDATFLHAQADLHCADTPINIAVLENLVDDRPYDENAWALLMTGLFWAGRQADALEAFRAAQRTLRDDLGIDPGPALVDLETAILTQDPRLAPPASARVDVPGFTTPFVGRDRDVAHVAERLSRERLVTITGIGGAGKTRVAAEAARVSAADFPGGVAFVELGSLTDGLLLPRRIASALDSRSESIDGLGEDIGSRRVLIILDAAEHLAHETAHVISALLERCPALSALVTSRVPLNLRCETVYPLDMLDVPSTDTVDACAASDAAQLLLRRATTADPTVALGSHNATTVARICQLLDGHPLALELAAARCGVLSLDDVLDQLRSDAPWRATDRDRPTRQRSLSDALAWTIGALSPTARTLLIRLSVFRDPPTLDGIRHVCSGGRVTEETLVDAVDELLTSAMLRVVAGDPRRYRLPGPVHSIAQSLLDASGEEVDVRARGAEAVGHLLEGARSAVASPDQATLFARVDAHINDVRAALDDAQRNDRAALAVMCVQLRQYWTAKRLHDEARTRLDAAFAADLAPALLADLLETSAWFHLDAGDAPALVIRDATRCRDIREELGDSASVATALMLLGAAASHEGDHDSAAGVFSEALVIARREGDPVGILRASFNLALAQQKLGRLAAADRALVDALSAARRARLRTFEALVLERRSYIAAEDDAPELARSFAHAAQTIRTELGDQLELCRSFWSVALSEHAVNEHDGAVTNLISSIRIAQEHNFSDAWWVPGILELAATLLESDGALLSAARLLGAASALRDREGVGPGTQTVPGLEQLRASLKDVLGTEQFTSEHTAGATQTGPDALALAGEALGARAPA</sequence>
<evidence type="ECO:0000256" key="1">
    <source>
        <dbReference type="ARBA" id="ARBA00005820"/>
    </source>
</evidence>
<gene>
    <name evidence="5" type="ORF">JOF34_001948</name>
</gene>
<feature type="DNA-binding region" description="OmpR/PhoB-type" evidence="3">
    <location>
        <begin position="2"/>
        <end position="102"/>
    </location>
</feature>
<evidence type="ECO:0000256" key="3">
    <source>
        <dbReference type="PROSITE-ProRule" id="PRU01091"/>
    </source>
</evidence>
<dbReference type="InterPro" id="IPR001867">
    <property type="entry name" value="OmpR/PhoB-type_DNA-bd"/>
</dbReference>
<dbReference type="SUPFAM" id="SSF52540">
    <property type="entry name" value="P-loop containing nucleoside triphosphate hydrolases"/>
    <property type="match status" value="1"/>
</dbReference>
<dbReference type="InterPro" id="IPR036388">
    <property type="entry name" value="WH-like_DNA-bd_sf"/>
</dbReference>
<dbReference type="InterPro" id="IPR011990">
    <property type="entry name" value="TPR-like_helical_dom_sf"/>
</dbReference>
<protein>
    <submittedName>
        <fullName evidence="5">ATPase/DNA-binding SARP family transcriptional activator</fullName>
    </submittedName>
</protein>
<dbReference type="SMART" id="SM01043">
    <property type="entry name" value="BTAD"/>
    <property type="match status" value="1"/>
</dbReference>
<dbReference type="EMBL" id="JAGIOL010000001">
    <property type="protein sequence ID" value="MBP2437362.1"/>
    <property type="molecule type" value="Genomic_DNA"/>
</dbReference>
<dbReference type="InterPro" id="IPR027417">
    <property type="entry name" value="P-loop_NTPase"/>
</dbReference>
<evidence type="ECO:0000259" key="4">
    <source>
        <dbReference type="PROSITE" id="PS51755"/>
    </source>
</evidence>
<dbReference type="CDD" id="cd15831">
    <property type="entry name" value="BTAD"/>
    <property type="match status" value="1"/>
</dbReference>
<comment type="caution">
    <text evidence="5">The sequence shown here is derived from an EMBL/GenBank/DDBJ whole genome shotgun (WGS) entry which is preliminary data.</text>
</comment>
<dbReference type="PANTHER" id="PTHR47691:SF3">
    <property type="entry name" value="HTH-TYPE TRANSCRIPTIONAL REGULATOR RV0890C-RELATED"/>
    <property type="match status" value="1"/>
</dbReference>
<organism evidence="5 6">
    <name type="scientific">Microbacterium amylolyticum</name>
    <dbReference type="NCBI Taxonomy" id="936337"/>
    <lineage>
        <taxon>Bacteria</taxon>
        <taxon>Bacillati</taxon>
        <taxon>Actinomycetota</taxon>
        <taxon>Actinomycetes</taxon>
        <taxon>Micrococcales</taxon>
        <taxon>Microbacteriaceae</taxon>
        <taxon>Microbacterium</taxon>
    </lineage>
</organism>
<dbReference type="SMART" id="SM00862">
    <property type="entry name" value="Trans_reg_C"/>
    <property type="match status" value="1"/>
</dbReference>
<dbReference type="Pfam" id="PF00486">
    <property type="entry name" value="Trans_reg_C"/>
    <property type="match status" value="1"/>
</dbReference>
<dbReference type="PROSITE" id="PS51755">
    <property type="entry name" value="OMPR_PHOB"/>
    <property type="match status" value="1"/>
</dbReference>
<dbReference type="InterPro" id="IPR016032">
    <property type="entry name" value="Sig_transdc_resp-reg_C-effctor"/>
</dbReference>
<accession>A0ABS4ZJ98</accession>
<reference evidence="5 6" key="1">
    <citation type="submission" date="2021-03" db="EMBL/GenBank/DDBJ databases">
        <title>Sequencing the genomes of 1000 actinobacteria strains.</title>
        <authorList>
            <person name="Klenk H.-P."/>
        </authorList>
    </citation>
    <scope>NUCLEOTIDE SEQUENCE [LARGE SCALE GENOMIC DNA]</scope>
    <source>
        <strain evidence="5 6">DSM 24221</strain>
    </source>
</reference>
<name>A0ABS4ZJ98_9MICO</name>
<evidence type="ECO:0000313" key="6">
    <source>
        <dbReference type="Proteomes" id="UP001519362"/>
    </source>
</evidence>
<dbReference type="PANTHER" id="PTHR47691">
    <property type="entry name" value="REGULATOR-RELATED"/>
    <property type="match status" value="1"/>
</dbReference>
<feature type="domain" description="OmpR/PhoB-type" evidence="4">
    <location>
        <begin position="2"/>
        <end position="102"/>
    </location>
</feature>
<dbReference type="SUPFAM" id="SSF46894">
    <property type="entry name" value="C-terminal effector domain of the bipartite response regulators"/>
    <property type="match status" value="1"/>
</dbReference>